<sequence length="950" mass="104643">MESSPRSRPLPRRRPEPRSSDTVHRHLLTAAIGAALAAAAIAAPARAQDAAPSSAPTEIDKVTVTGSLIPRSEIETATPVISISAENIKRQGFKDVYDVLRAQPLATGAVQDSQYTGGFTTNAEPISLLGLDPGFTLVLIDGRPMADYPLLYNGQSNFTDLASIPTAMVERIDIAPGNQSAIYGSSAIAGVVNIILKKRVDGTHLNFRFGGYDGGGGENARLQLIGGKEVGPFSLTYGLQYSMQDPIYGYDRRRIDSTNDNPDPDARYGSRNFVRINADVLPNEYVDPGAACGALGNLFNGTLTRDFRPGRGYYCGSREDVGYLTIMNRKRDLSGYFNASYALNDRTELYGTLLVGHNKSESNPGTRVWTTSVDTNGIFYNDTSGRYETYQRIFAPEETGDVDANNERQTSDSYNLAFGGRGSLGESNWNYDAYFARSQYKVDSKQRWLLSAAADDFFERRFLGPVIDHVGPYPVYAPTDDSGFYRALTPAEFNSITDIIRTKSETWTQNFNLQLTNTELFHLPAGAVGFATVLQAGEQSWKNPTDPRVVAGDFFSLTGTQGQGKRRNQAIGVEFRVPIFSQLTASLSGRYDKYKNVGAGTDSDGTYKIGLEYRPVESLLLRANYATAFKAPDMAYVFAGDSGYYTTVVDYYRCATEEPGESIGNCTYNAESVSGRRSGAKDLKSITAKSWGAGVLWAPSGNFDVSVDYYNIKIDDEVNDLNIDAVLRSESACRLGQLDPASPTCADAFARVSRLPQDAPVPLQLDSVRTNPINVSKEEVRGLTAKLNYRWQTDSWGSFALGANYNVTLKHENQQYPGDPTIDYLREPFYSSEFKNIGSASLSWNKGPWTTTLYGVRYGRTPNYAAQVDPAGYSTENGGRMRPHLSFNGSASYEFGDDLSLSFTVNNLFNKMPQRDKTFDVYPYYNSLNYNIYGRSYMVEVNWKFGASSQ</sequence>
<dbReference type="Gene3D" id="2.40.170.20">
    <property type="entry name" value="TonB-dependent receptor, beta-barrel domain"/>
    <property type="match status" value="1"/>
</dbReference>
<evidence type="ECO:0000256" key="6">
    <source>
        <dbReference type="ARBA" id="ARBA00023136"/>
    </source>
</evidence>
<keyword evidence="3 8" id="KW-1134">Transmembrane beta strand</keyword>
<evidence type="ECO:0000256" key="7">
    <source>
        <dbReference type="ARBA" id="ARBA00023237"/>
    </source>
</evidence>
<reference evidence="13 14" key="1">
    <citation type="submission" date="2018-10" db="EMBL/GenBank/DDBJ databases">
        <title>The genome of Lysobacter enzymogenes OH11.</title>
        <authorList>
            <person name="Liu F."/>
            <person name="Zhao Y."/>
            <person name="Qian G."/>
            <person name="Chen Y."/>
            <person name="Xu H."/>
        </authorList>
    </citation>
    <scope>NUCLEOTIDE SEQUENCE [LARGE SCALE GENOMIC DNA]</scope>
    <source>
        <strain evidence="13 14">OH11</strain>
    </source>
</reference>
<evidence type="ECO:0000256" key="2">
    <source>
        <dbReference type="ARBA" id="ARBA00022448"/>
    </source>
</evidence>
<evidence type="ECO:0000256" key="3">
    <source>
        <dbReference type="ARBA" id="ARBA00022452"/>
    </source>
</evidence>
<keyword evidence="7 8" id="KW-0998">Cell outer membrane</keyword>
<keyword evidence="13" id="KW-0675">Receptor</keyword>
<dbReference type="Proteomes" id="UP000275910">
    <property type="component" value="Unassembled WGS sequence"/>
</dbReference>
<feature type="domain" description="TonB-dependent receptor plug" evidence="12">
    <location>
        <begin position="74"/>
        <end position="191"/>
    </location>
</feature>
<dbReference type="InterPro" id="IPR000531">
    <property type="entry name" value="Beta-barrel_TonB"/>
</dbReference>
<dbReference type="GO" id="GO:0009279">
    <property type="term" value="C:cell outer membrane"/>
    <property type="evidence" value="ECO:0007669"/>
    <property type="project" value="UniProtKB-SubCell"/>
</dbReference>
<comment type="similarity">
    <text evidence="8 9">Belongs to the TonB-dependent receptor family.</text>
</comment>
<keyword evidence="4 8" id="KW-0812">Transmembrane</keyword>
<evidence type="ECO:0000256" key="5">
    <source>
        <dbReference type="ARBA" id="ARBA00023077"/>
    </source>
</evidence>
<evidence type="ECO:0000256" key="8">
    <source>
        <dbReference type="PROSITE-ProRule" id="PRU01360"/>
    </source>
</evidence>
<evidence type="ECO:0000256" key="4">
    <source>
        <dbReference type="ARBA" id="ARBA00022692"/>
    </source>
</evidence>
<dbReference type="AlphaFoldDB" id="A0A3N2RN80"/>
<evidence type="ECO:0000259" key="12">
    <source>
        <dbReference type="Pfam" id="PF07715"/>
    </source>
</evidence>
<keyword evidence="6 8" id="KW-0472">Membrane</keyword>
<dbReference type="InterPro" id="IPR039426">
    <property type="entry name" value="TonB-dep_rcpt-like"/>
</dbReference>
<evidence type="ECO:0000256" key="1">
    <source>
        <dbReference type="ARBA" id="ARBA00004571"/>
    </source>
</evidence>
<dbReference type="Pfam" id="PF07715">
    <property type="entry name" value="Plug"/>
    <property type="match status" value="1"/>
</dbReference>
<evidence type="ECO:0000259" key="11">
    <source>
        <dbReference type="Pfam" id="PF00593"/>
    </source>
</evidence>
<feature type="domain" description="TonB-dependent receptor-like beta-barrel" evidence="11">
    <location>
        <begin position="379"/>
        <end position="908"/>
    </location>
</feature>
<accession>A0A3N2RN80</accession>
<dbReference type="InterPro" id="IPR037066">
    <property type="entry name" value="Plug_dom_sf"/>
</dbReference>
<dbReference type="PROSITE" id="PS52016">
    <property type="entry name" value="TONB_DEPENDENT_REC_3"/>
    <property type="match status" value="1"/>
</dbReference>
<keyword evidence="5 9" id="KW-0798">TonB box</keyword>
<comment type="subcellular location">
    <subcellularLocation>
        <location evidence="1 8">Cell outer membrane</location>
        <topology evidence="1 8">Multi-pass membrane protein</topology>
    </subcellularLocation>
</comment>
<gene>
    <name evidence="13" type="ORF">D9T17_02070</name>
</gene>
<dbReference type="Pfam" id="PF00593">
    <property type="entry name" value="TonB_dep_Rec_b-barrel"/>
    <property type="match status" value="1"/>
</dbReference>
<dbReference type="InterPro" id="IPR012910">
    <property type="entry name" value="Plug_dom"/>
</dbReference>
<proteinExistence type="inferred from homology"/>
<name>A0A3N2RN80_LYSEN</name>
<evidence type="ECO:0000313" key="13">
    <source>
        <dbReference type="EMBL" id="ROU08897.1"/>
    </source>
</evidence>
<dbReference type="PANTHER" id="PTHR47234">
    <property type="match status" value="1"/>
</dbReference>
<evidence type="ECO:0000256" key="9">
    <source>
        <dbReference type="RuleBase" id="RU003357"/>
    </source>
</evidence>
<evidence type="ECO:0000256" key="10">
    <source>
        <dbReference type="SAM" id="MobiDB-lite"/>
    </source>
</evidence>
<evidence type="ECO:0000313" key="14">
    <source>
        <dbReference type="Proteomes" id="UP000275910"/>
    </source>
</evidence>
<comment type="caution">
    <text evidence="13">The sequence shown here is derived from an EMBL/GenBank/DDBJ whole genome shotgun (WGS) entry which is preliminary data.</text>
</comment>
<feature type="region of interest" description="Disordered" evidence="10">
    <location>
        <begin position="1"/>
        <end position="22"/>
    </location>
</feature>
<dbReference type="InterPro" id="IPR036942">
    <property type="entry name" value="Beta-barrel_TonB_sf"/>
</dbReference>
<organism evidence="13 14">
    <name type="scientific">Lysobacter enzymogenes</name>
    <dbReference type="NCBI Taxonomy" id="69"/>
    <lineage>
        <taxon>Bacteria</taxon>
        <taxon>Pseudomonadati</taxon>
        <taxon>Pseudomonadota</taxon>
        <taxon>Gammaproteobacteria</taxon>
        <taxon>Lysobacterales</taxon>
        <taxon>Lysobacteraceae</taxon>
        <taxon>Lysobacter</taxon>
    </lineage>
</organism>
<dbReference type="SUPFAM" id="SSF56935">
    <property type="entry name" value="Porins"/>
    <property type="match status" value="1"/>
</dbReference>
<keyword evidence="2 8" id="KW-0813">Transport</keyword>
<feature type="compositionally biased region" description="Basic and acidic residues" evidence="10">
    <location>
        <begin position="13"/>
        <end position="22"/>
    </location>
</feature>
<dbReference type="EMBL" id="RCTY01000006">
    <property type="protein sequence ID" value="ROU08897.1"/>
    <property type="molecule type" value="Genomic_DNA"/>
</dbReference>
<dbReference type="PANTHER" id="PTHR47234:SF1">
    <property type="entry name" value="TONB-DEPENDENT RECEPTOR"/>
    <property type="match status" value="1"/>
</dbReference>
<protein>
    <submittedName>
        <fullName evidence="13">TonB-dependent receptor</fullName>
    </submittedName>
</protein>
<dbReference type="Gene3D" id="2.170.130.10">
    <property type="entry name" value="TonB-dependent receptor, plug domain"/>
    <property type="match status" value="1"/>
</dbReference>